<dbReference type="PANTHER" id="PTHR42924">
    <property type="entry name" value="EXONUCLEASE"/>
    <property type="match status" value="1"/>
</dbReference>
<dbReference type="PANTHER" id="PTHR42924:SF3">
    <property type="entry name" value="POLYMERASE_HISTIDINOL PHOSPHATASE N-TERMINAL DOMAIN-CONTAINING PROTEIN"/>
    <property type="match status" value="1"/>
</dbReference>
<dbReference type="InterPro" id="IPR052018">
    <property type="entry name" value="PHP_domain"/>
</dbReference>
<dbReference type="EMBL" id="CP104965">
    <property type="protein sequence ID" value="UXN70365.1"/>
    <property type="molecule type" value="Genomic_DNA"/>
</dbReference>
<dbReference type="SMART" id="SM00481">
    <property type="entry name" value="POLIIIAc"/>
    <property type="match status" value="1"/>
</dbReference>
<dbReference type="InterPro" id="IPR016195">
    <property type="entry name" value="Pol/histidinol_Pase-like"/>
</dbReference>
<protein>
    <submittedName>
        <fullName evidence="2">CehA/McbA family metallohydrolase</fullName>
    </submittedName>
</protein>
<proteinExistence type="predicted"/>
<organism evidence="2 3">
    <name type="scientific">Devosia neptuniae</name>
    <dbReference type="NCBI Taxonomy" id="191302"/>
    <lineage>
        <taxon>Bacteria</taxon>
        <taxon>Pseudomonadati</taxon>
        <taxon>Pseudomonadota</taxon>
        <taxon>Alphaproteobacteria</taxon>
        <taxon>Hyphomicrobiales</taxon>
        <taxon>Devosiaceae</taxon>
        <taxon>Devosia</taxon>
    </lineage>
</organism>
<dbReference type="SUPFAM" id="SSF89550">
    <property type="entry name" value="PHP domain-like"/>
    <property type="match status" value="1"/>
</dbReference>
<gene>
    <name evidence="2" type="ORF">N8A98_03980</name>
</gene>
<dbReference type="InterPro" id="IPR003141">
    <property type="entry name" value="Pol/His_phosphatase_N"/>
</dbReference>
<evidence type="ECO:0000259" key="1">
    <source>
        <dbReference type="SMART" id="SM00481"/>
    </source>
</evidence>
<sequence>MSANAFSAPGRFYKGNLHTHSTRSDGLLDPEEVCKRYRERGYDFLCLSDHFLPAYDYPVVDTSAYRTNSFTTIPGAECHALATEGGEHWHILAVGLPLDFEPNRQDETGSKLAQRCLDAGAFVVIPHPEWYALTLGDAQSIPGAHAVEVYNHTSQVRQARGGGAYYLDALLTAGRHINATAADDAHWFYEGDRNRDAFGGWVMVKSERNEPEELVEALKAGHYYSTQGPSIENIVVADGTVAIECSEAIQIMVVGRGSKNEAISGGGITSARLPLKKFEGSWCRVMVMSEDGKLAWSNPFYC</sequence>
<name>A0ABY6CDP4_9HYPH</name>
<keyword evidence="3" id="KW-1185">Reference proteome</keyword>
<accession>A0ABY6CDP4</accession>
<evidence type="ECO:0000313" key="3">
    <source>
        <dbReference type="Proteomes" id="UP001061862"/>
    </source>
</evidence>
<dbReference type="NCBIfam" id="NF038032">
    <property type="entry name" value="CehA_McbA_metalo"/>
    <property type="match status" value="1"/>
</dbReference>
<dbReference type="Gene3D" id="3.20.20.140">
    <property type="entry name" value="Metal-dependent hydrolases"/>
    <property type="match status" value="1"/>
</dbReference>
<dbReference type="Proteomes" id="UP001061862">
    <property type="component" value="Chromosome"/>
</dbReference>
<evidence type="ECO:0000313" key="2">
    <source>
        <dbReference type="EMBL" id="UXN70365.1"/>
    </source>
</evidence>
<dbReference type="RefSeq" id="WP_262169346.1">
    <property type="nucleotide sequence ID" value="NZ_CP104965.1"/>
</dbReference>
<reference evidence="2 3" key="1">
    <citation type="submission" date="2022-09" db="EMBL/GenBank/DDBJ databases">
        <title>Interaction between co-microsymbionts with complementary sets of symbiotic genes in legume-rhizobium systems.</title>
        <authorList>
            <person name="Safronova V."/>
            <person name="Sazanova A."/>
            <person name="Afonin A."/>
            <person name="Chirak E."/>
        </authorList>
    </citation>
    <scope>NUCLEOTIDE SEQUENCE [LARGE SCALE GENOMIC DNA]</scope>
    <source>
        <strain evidence="2 3">A18/4-1</strain>
    </source>
</reference>
<feature type="domain" description="Polymerase/histidinol phosphatase N-terminal" evidence="1">
    <location>
        <begin position="15"/>
        <end position="82"/>
    </location>
</feature>